<dbReference type="InterPro" id="IPR011856">
    <property type="entry name" value="tRNA_endonuc-like_dom_sf"/>
</dbReference>
<accession>A0A2K8SD67</accession>
<proteinExistence type="inferred from homology"/>
<evidence type="ECO:0000256" key="13">
    <source>
        <dbReference type="ARBA" id="ARBA00029523"/>
    </source>
</evidence>
<evidence type="ECO:0000256" key="11">
    <source>
        <dbReference type="ARBA" id="ARBA00023204"/>
    </source>
</evidence>
<dbReference type="InterPro" id="IPR004612">
    <property type="entry name" value="Resolv_RecU"/>
</dbReference>
<gene>
    <name evidence="14" type="primary">recU</name>
    <name evidence="14" type="ORF">SFLOR_v1c03250</name>
</gene>
<dbReference type="GO" id="GO:0006281">
    <property type="term" value="P:DNA repair"/>
    <property type="evidence" value="ECO:0007669"/>
    <property type="project" value="UniProtKB-KW"/>
</dbReference>
<dbReference type="EMBL" id="CP025057">
    <property type="protein sequence ID" value="AUB31382.1"/>
    <property type="molecule type" value="Genomic_DNA"/>
</dbReference>
<evidence type="ECO:0000256" key="8">
    <source>
        <dbReference type="ARBA" id="ARBA00022801"/>
    </source>
</evidence>
<dbReference type="GO" id="GO:0003676">
    <property type="term" value="F:nucleic acid binding"/>
    <property type="evidence" value="ECO:0007669"/>
    <property type="project" value="InterPro"/>
</dbReference>
<evidence type="ECO:0000256" key="2">
    <source>
        <dbReference type="ARBA" id="ARBA00004496"/>
    </source>
</evidence>
<reference evidence="14 15" key="1">
    <citation type="submission" date="2017-12" db="EMBL/GenBank/DDBJ databases">
        <title>Complete genome sequence of Spiroplasma floricola 23-6 (ATCC 29989).</title>
        <authorList>
            <person name="Tsai Y.-M."/>
            <person name="Wu P.-S."/>
            <person name="Lo W.-S."/>
            <person name="Kuo C.-H."/>
        </authorList>
    </citation>
    <scope>NUCLEOTIDE SEQUENCE [LARGE SCALE GENOMIC DNA]</scope>
    <source>
        <strain evidence="14 15">23-6</strain>
    </source>
</reference>
<dbReference type="SUPFAM" id="SSF52980">
    <property type="entry name" value="Restriction endonuclease-like"/>
    <property type="match status" value="1"/>
</dbReference>
<evidence type="ECO:0000256" key="3">
    <source>
        <dbReference type="ARBA" id="ARBA00022490"/>
    </source>
</evidence>
<dbReference type="GO" id="GO:0016787">
    <property type="term" value="F:hydrolase activity"/>
    <property type="evidence" value="ECO:0007669"/>
    <property type="project" value="UniProtKB-KW"/>
</dbReference>
<comment type="cofactor">
    <cofactor evidence="1">
        <name>Mg(2+)</name>
        <dbReference type="ChEBI" id="CHEBI:18420"/>
    </cofactor>
</comment>
<dbReference type="GO" id="GO:0004519">
    <property type="term" value="F:endonuclease activity"/>
    <property type="evidence" value="ECO:0007669"/>
    <property type="project" value="UniProtKB-KW"/>
</dbReference>
<dbReference type="GO" id="GO:0005737">
    <property type="term" value="C:cytoplasm"/>
    <property type="evidence" value="ECO:0007669"/>
    <property type="project" value="UniProtKB-SubCell"/>
</dbReference>
<keyword evidence="3" id="KW-0963">Cytoplasm</keyword>
<protein>
    <recommendedName>
        <fullName evidence="13">Holliday junction resolvase RecU</fullName>
    </recommendedName>
</protein>
<dbReference type="KEGG" id="sfz:SFLOR_v1c03250"/>
<evidence type="ECO:0000313" key="14">
    <source>
        <dbReference type="EMBL" id="AUB31382.1"/>
    </source>
</evidence>
<evidence type="ECO:0000256" key="12">
    <source>
        <dbReference type="ARBA" id="ARBA00023447"/>
    </source>
</evidence>
<dbReference type="Gene3D" id="3.40.1350.10">
    <property type="match status" value="1"/>
</dbReference>
<dbReference type="GO" id="GO:0046872">
    <property type="term" value="F:metal ion binding"/>
    <property type="evidence" value="ECO:0007669"/>
    <property type="project" value="UniProtKB-KW"/>
</dbReference>
<evidence type="ECO:0000256" key="10">
    <source>
        <dbReference type="ARBA" id="ARBA00023172"/>
    </source>
</evidence>
<comment type="similarity">
    <text evidence="12">Belongs to the RecU family.</text>
</comment>
<keyword evidence="6 14" id="KW-0255">Endonuclease</keyword>
<keyword evidence="8" id="KW-0378">Hydrolase</keyword>
<keyword evidence="10" id="KW-0233">DNA recombination</keyword>
<evidence type="ECO:0000256" key="6">
    <source>
        <dbReference type="ARBA" id="ARBA00022759"/>
    </source>
</evidence>
<dbReference type="InterPro" id="IPR011335">
    <property type="entry name" value="Restrct_endonuc-II-like"/>
</dbReference>
<sequence length="150" mass="17990">MIINNSINSLDPTKGFIYKMPINNNIISVENNIVTARLNKNYFCDYIGLWKGIYIEFEAKETEKDFFNLNNIKKHQIEKLNLVNKNNGSGFIIVYFHLYEKLFFLHINEIKKMENKKIPYNYFKDNFFEISFSGIKFDFNQIFNHLINYT</sequence>
<evidence type="ECO:0000256" key="1">
    <source>
        <dbReference type="ARBA" id="ARBA00001946"/>
    </source>
</evidence>
<comment type="subcellular location">
    <subcellularLocation>
        <location evidence="2">Cytoplasm</location>
    </subcellularLocation>
</comment>
<organism evidence="14 15">
    <name type="scientific">Spiroplasma floricola 23-6</name>
    <dbReference type="NCBI Taxonomy" id="1336749"/>
    <lineage>
        <taxon>Bacteria</taxon>
        <taxon>Bacillati</taxon>
        <taxon>Mycoplasmatota</taxon>
        <taxon>Mollicutes</taxon>
        <taxon>Entomoplasmatales</taxon>
        <taxon>Spiroplasmataceae</taxon>
        <taxon>Spiroplasma</taxon>
    </lineage>
</organism>
<evidence type="ECO:0000256" key="9">
    <source>
        <dbReference type="ARBA" id="ARBA00022842"/>
    </source>
</evidence>
<evidence type="ECO:0000256" key="4">
    <source>
        <dbReference type="ARBA" id="ARBA00022722"/>
    </source>
</evidence>
<dbReference type="GO" id="GO:0006310">
    <property type="term" value="P:DNA recombination"/>
    <property type="evidence" value="ECO:0007669"/>
    <property type="project" value="UniProtKB-KW"/>
</dbReference>
<name>A0A2K8SD67_9MOLU</name>
<keyword evidence="11" id="KW-0234">DNA repair</keyword>
<dbReference type="Proteomes" id="UP000231823">
    <property type="component" value="Chromosome"/>
</dbReference>
<keyword evidence="15" id="KW-1185">Reference proteome</keyword>
<keyword evidence="7" id="KW-0227">DNA damage</keyword>
<evidence type="ECO:0000256" key="7">
    <source>
        <dbReference type="ARBA" id="ARBA00022763"/>
    </source>
</evidence>
<dbReference type="Pfam" id="PF03838">
    <property type="entry name" value="RecU"/>
    <property type="match status" value="1"/>
</dbReference>
<dbReference type="AlphaFoldDB" id="A0A2K8SD67"/>
<evidence type="ECO:0000313" key="15">
    <source>
        <dbReference type="Proteomes" id="UP000231823"/>
    </source>
</evidence>
<keyword evidence="9" id="KW-0460">Magnesium</keyword>
<keyword evidence="4" id="KW-0540">Nuclease</keyword>
<evidence type="ECO:0000256" key="5">
    <source>
        <dbReference type="ARBA" id="ARBA00022723"/>
    </source>
</evidence>
<keyword evidence="5" id="KW-0479">Metal-binding</keyword>